<dbReference type="OrthoDB" id="10412332at2759"/>
<sequence length="117" mass="12561">MTSLVRQAKLQAFTAGCVAAAGLYVYIKRYVVDATEETSSQLPGYVAPQRAEQPGLGATTHAWAVRRWNEVWRVEPAAVSTPGALCRRPAALGCAAAAGDLSVVTSDIFKKKQRQRA</sequence>
<proteinExistence type="predicted"/>
<name>A0A2P6TNN2_CHLSO</name>
<reference evidence="1 2" key="1">
    <citation type="journal article" date="2018" name="Plant J.">
        <title>Genome sequences of Chlorella sorokiniana UTEX 1602 and Micractinium conductrix SAG 241.80: implications to maltose excretion by a green alga.</title>
        <authorList>
            <person name="Arriola M.B."/>
            <person name="Velmurugan N."/>
            <person name="Zhang Y."/>
            <person name="Plunkett M.H."/>
            <person name="Hondzo H."/>
            <person name="Barney B.M."/>
        </authorList>
    </citation>
    <scope>NUCLEOTIDE SEQUENCE [LARGE SCALE GENOMIC DNA]</scope>
    <source>
        <strain evidence="2">UTEX 1602</strain>
    </source>
</reference>
<dbReference type="EMBL" id="LHPG02000010">
    <property type="protein sequence ID" value="PRW50919.1"/>
    <property type="molecule type" value="Genomic_DNA"/>
</dbReference>
<protein>
    <submittedName>
        <fullName evidence="1">Uncharacterized protein</fullName>
    </submittedName>
</protein>
<evidence type="ECO:0000313" key="2">
    <source>
        <dbReference type="Proteomes" id="UP000239899"/>
    </source>
</evidence>
<comment type="caution">
    <text evidence="1">The sequence shown here is derived from an EMBL/GenBank/DDBJ whole genome shotgun (WGS) entry which is preliminary data.</text>
</comment>
<accession>A0A2P6TNN2</accession>
<dbReference type="AlphaFoldDB" id="A0A2P6TNN2"/>
<evidence type="ECO:0000313" key="1">
    <source>
        <dbReference type="EMBL" id="PRW50919.1"/>
    </source>
</evidence>
<organism evidence="1 2">
    <name type="scientific">Chlorella sorokiniana</name>
    <name type="common">Freshwater green alga</name>
    <dbReference type="NCBI Taxonomy" id="3076"/>
    <lineage>
        <taxon>Eukaryota</taxon>
        <taxon>Viridiplantae</taxon>
        <taxon>Chlorophyta</taxon>
        <taxon>core chlorophytes</taxon>
        <taxon>Trebouxiophyceae</taxon>
        <taxon>Chlorellales</taxon>
        <taxon>Chlorellaceae</taxon>
        <taxon>Chlorella clade</taxon>
        <taxon>Chlorella</taxon>
    </lineage>
</organism>
<dbReference type="Proteomes" id="UP000239899">
    <property type="component" value="Unassembled WGS sequence"/>
</dbReference>
<keyword evidence="2" id="KW-1185">Reference proteome</keyword>
<gene>
    <name evidence="1" type="ORF">C2E21_5490</name>
</gene>